<dbReference type="EMBL" id="SZZH01000001">
    <property type="protein sequence ID" value="TKV60870.1"/>
    <property type="molecule type" value="Genomic_DNA"/>
</dbReference>
<protein>
    <submittedName>
        <fullName evidence="2">Uncharacterized protein</fullName>
    </submittedName>
</protein>
<dbReference type="Proteomes" id="UP000306985">
    <property type="component" value="Unassembled WGS sequence"/>
</dbReference>
<evidence type="ECO:0000313" key="3">
    <source>
        <dbReference type="Proteomes" id="UP000306985"/>
    </source>
</evidence>
<accession>A0A4U6QK51</accession>
<name>A0A4U6QK51_9ACTN</name>
<feature type="chain" id="PRO_5020238831" evidence="1">
    <location>
        <begin position="32"/>
        <end position="178"/>
    </location>
</feature>
<keyword evidence="1" id="KW-0732">Signal</keyword>
<dbReference type="AlphaFoldDB" id="A0A4U6QK51"/>
<evidence type="ECO:0000313" key="2">
    <source>
        <dbReference type="EMBL" id="TKV60870.1"/>
    </source>
</evidence>
<gene>
    <name evidence="2" type="ORF">FDO65_04185</name>
</gene>
<organism evidence="2 3">
    <name type="scientific">Nakamurella flava</name>
    <dbReference type="NCBI Taxonomy" id="2576308"/>
    <lineage>
        <taxon>Bacteria</taxon>
        <taxon>Bacillati</taxon>
        <taxon>Actinomycetota</taxon>
        <taxon>Actinomycetes</taxon>
        <taxon>Nakamurellales</taxon>
        <taxon>Nakamurellaceae</taxon>
        <taxon>Nakamurella</taxon>
    </lineage>
</organism>
<keyword evidence="3" id="KW-1185">Reference proteome</keyword>
<proteinExistence type="predicted"/>
<reference evidence="2 3" key="1">
    <citation type="submission" date="2019-05" db="EMBL/GenBank/DDBJ databases">
        <title>Nakamurella sp. N5BH11, whole genome shotgun sequence.</title>
        <authorList>
            <person name="Tuo L."/>
        </authorList>
    </citation>
    <scope>NUCLEOTIDE SEQUENCE [LARGE SCALE GENOMIC DNA]</scope>
    <source>
        <strain evidence="2 3">N5BH11</strain>
    </source>
</reference>
<comment type="caution">
    <text evidence="2">The sequence shown here is derived from an EMBL/GenBank/DDBJ whole genome shotgun (WGS) entry which is preliminary data.</text>
</comment>
<evidence type="ECO:0000256" key="1">
    <source>
        <dbReference type="SAM" id="SignalP"/>
    </source>
</evidence>
<feature type="signal peptide" evidence="1">
    <location>
        <begin position="1"/>
        <end position="31"/>
    </location>
</feature>
<dbReference type="OrthoDB" id="9925348at2"/>
<sequence length="178" mass="17547">MTNIKTRIAAGIGALGIALGAAVALPGTASAAADCQGSSYSGHCVDTTNVVSGEIILDTVPLQNNSPYTATMTCSFGQAATAELSATATISGEVSGQIVGAVKATAGVSASVSVTASASASTEAAGSIELGPGQSVVCQRFASVYTTDVHEYDYSPSGTSNERNYSATVPSTIGARIS</sequence>
<dbReference type="RefSeq" id="WP_137448173.1">
    <property type="nucleotide sequence ID" value="NZ_SZZH01000001.1"/>
</dbReference>